<dbReference type="InterPro" id="IPR000415">
    <property type="entry name" value="Nitroreductase-like"/>
</dbReference>
<name>S0FQY3_RUMCE</name>
<comment type="caution">
    <text evidence="5">The sequence shown here is derived from an EMBL/GenBank/DDBJ whole genome shotgun (WGS) entry which is preliminary data.</text>
</comment>
<dbReference type="Pfam" id="PF00881">
    <property type="entry name" value="Nitroreductase"/>
    <property type="match status" value="1"/>
</dbReference>
<dbReference type="CDD" id="cd02140">
    <property type="entry name" value="Frm2-like"/>
    <property type="match status" value="1"/>
</dbReference>
<dbReference type="Gene3D" id="3.40.109.10">
    <property type="entry name" value="NADH Oxidase"/>
    <property type="match status" value="1"/>
</dbReference>
<dbReference type="AlphaFoldDB" id="S0FQY3"/>
<dbReference type="PANTHER" id="PTHR43035">
    <property type="entry name" value="FATTY ACID REPRESSION MUTANT PROTEIN 2-RELATED"/>
    <property type="match status" value="1"/>
</dbReference>
<dbReference type="STRING" id="1195236.CTER_2509"/>
<dbReference type="GO" id="GO:0016491">
    <property type="term" value="F:oxidoreductase activity"/>
    <property type="evidence" value="ECO:0007669"/>
    <property type="project" value="UniProtKB-KW"/>
</dbReference>
<evidence type="ECO:0000256" key="1">
    <source>
        <dbReference type="ARBA" id="ARBA00004496"/>
    </source>
</evidence>
<proteinExistence type="predicted"/>
<dbReference type="SUPFAM" id="SSF55469">
    <property type="entry name" value="FMN-dependent nitroreductase-like"/>
    <property type="match status" value="1"/>
</dbReference>
<feature type="domain" description="Nitroreductase" evidence="4">
    <location>
        <begin position="9"/>
        <end position="178"/>
    </location>
</feature>
<evidence type="ECO:0000256" key="3">
    <source>
        <dbReference type="ARBA" id="ARBA00023002"/>
    </source>
</evidence>
<gene>
    <name evidence="5" type="ORF">CTER_2509</name>
</gene>
<evidence type="ECO:0000313" key="6">
    <source>
        <dbReference type="Proteomes" id="UP000014155"/>
    </source>
</evidence>
<dbReference type="InterPro" id="IPR029479">
    <property type="entry name" value="Nitroreductase"/>
</dbReference>
<dbReference type="PATRIC" id="fig|1195236.3.peg.2827"/>
<keyword evidence="3" id="KW-0560">Oxidoreductase</keyword>
<dbReference type="FunFam" id="3.40.109.10:FF:000001">
    <property type="entry name" value="Nitroreductase family"/>
    <property type="match status" value="1"/>
</dbReference>
<evidence type="ECO:0000313" key="5">
    <source>
        <dbReference type="EMBL" id="EMS71594.1"/>
    </source>
</evidence>
<organism evidence="5 6">
    <name type="scientific">Ruminiclostridium cellobioparum subsp. termitidis CT1112</name>
    <dbReference type="NCBI Taxonomy" id="1195236"/>
    <lineage>
        <taxon>Bacteria</taxon>
        <taxon>Bacillati</taxon>
        <taxon>Bacillota</taxon>
        <taxon>Clostridia</taxon>
        <taxon>Eubacteriales</taxon>
        <taxon>Oscillospiraceae</taxon>
        <taxon>Ruminiclostridium</taxon>
    </lineage>
</organism>
<dbReference type="EMBL" id="AORV01000035">
    <property type="protein sequence ID" value="EMS71594.1"/>
    <property type="molecule type" value="Genomic_DNA"/>
</dbReference>
<evidence type="ECO:0000256" key="2">
    <source>
        <dbReference type="ARBA" id="ARBA00022490"/>
    </source>
</evidence>
<dbReference type="GO" id="GO:0034599">
    <property type="term" value="P:cellular response to oxidative stress"/>
    <property type="evidence" value="ECO:0007669"/>
    <property type="project" value="InterPro"/>
</dbReference>
<dbReference type="PANTHER" id="PTHR43035:SF1">
    <property type="entry name" value="FATTY ACID REPRESSION MUTANT PROTEIN 2-RELATED"/>
    <property type="match status" value="1"/>
</dbReference>
<dbReference type="GO" id="GO:0005737">
    <property type="term" value="C:cytoplasm"/>
    <property type="evidence" value="ECO:0007669"/>
    <property type="project" value="UniProtKB-SubCell"/>
</dbReference>
<dbReference type="eggNOG" id="COG3560">
    <property type="taxonomic scope" value="Bacteria"/>
</dbReference>
<accession>S0FQY3</accession>
<sequence length="199" mass="23007">MSKDFYNAVKDRRSFYGISKESTVSNTRLQEIVNDAVKYAPTAFNSQSSRVMVLLGVHHDKLWDLTKEELRKLVPPENFSSTESKIDSFKNGYGTVLFFEDQSVVESLQRQFELYKDNFPVWSLESSGMLQYIVWTALELEGFGASLQHYNPLIDSSISREWNIPSNWKLLAQMPFGKPTASPDEKQFQPLDFRVKFLK</sequence>
<evidence type="ECO:0000259" key="4">
    <source>
        <dbReference type="Pfam" id="PF00881"/>
    </source>
</evidence>
<dbReference type="RefSeq" id="WP_004625929.1">
    <property type="nucleotide sequence ID" value="NZ_AORV01000035.1"/>
</dbReference>
<comment type="subcellular location">
    <subcellularLocation>
        <location evidence="1">Cytoplasm</location>
    </subcellularLocation>
</comment>
<protein>
    <submittedName>
        <fullName evidence="5">Nitroreductase</fullName>
    </submittedName>
</protein>
<dbReference type="Proteomes" id="UP000014155">
    <property type="component" value="Unassembled WGS sequence"/>
</dbReference>
<keyword evidence="2" id="KW-0963">Cytoplasm</keyword>
<keyword evidence="6" id="KW-1185">Reference proteome</keyword>
<dbReference type="InterPro" id="IPR033877">
    <property type="entry name" value="Frm2/Hbn1"/>
</dbReference>
<reference evidence="5 6" key="1">
    <citation type="journal article" date="2013" name="Genome Announc.">
        <title>Draft Genome Sequence of the Cellulolytic, Mesophilic, Anaerobic Bacterium Clostridium termitidis Strain CT1112 (DSM 5398).</title>
        <authorList>
            <person name="Lal S."/>
            <person name="Ramachandran U."/>
            <person name="Zhang X."/>
            <person name="Munir R."/>
            <person name="Sparling R."/>
            <person name="Levin D.B."/>
        </authorList>
    </citation>
    <scope>NUCLEOTIDE SEQUENCE [LARGE SCALE GENOMIC DNA]</scope>
    <source>
        <strain evidence="5 6">CT1112</strain>
    </source>
</reference>